<sequence length="156" mass="16509">MVEMSSPPFSIDITRHKENSACGVNVMEDNGNVVMYLEGNGGMFICICGSCSDTLMCIEICSDIVISIKDGGDLVICIDDGCGDITMFIDIGYDIVIPINDKHTSDIVLRIEVGEEVSGCAVMSTGNGDTVLSINGSCGDIVMCIEECCGFVAAIR</sequence>
<reference evidence="1" key="1">
    <citation type="submission" date="2023-08" db="EMBL/GenBank/DDBJ databases">
        <authorList>
            <person name="Alioto T."/>
            <person name="Alioto T."/>
            <person name="Gomez Garrido J."/>
        </authorList>
    </citation>
    <scope>NUCLEOTIDE SEQUENCE</scope>
</reference>
<protein>
    <submittedName>
        <fullName evidence="1">Uncharacterized protein</fullName>
    </submittedName>
</protein>
<evidence type="ECO:0000313" key="1">
    <source>
        <dbReference type="EMBL" id="CAI9731170.1"/>
    </source>
</evidence>
<organism evidence="1 2">
    <name type="scientific">Octopus vulgaris</name>
    <name type="common">Common octopus</name>
    <dbReference type="NCBI Taxonomy" id="6645"/>
    <lineage>
        <taxon>Eukaryota</taxon>
        <taxon>Metazoa</taxon>
        <taxon>Spiralia</taxon>
        <taxon>Lophotrochozoa</taxon>
        <taxon>Mollusca</taxon>
        <taxon>Cephalopoda</taxon>
        <taxon>Coleoidea</taxon>
        <taxon>Octopodiformes</taxon>
        <taxon>Octopoda</taxon>
        <taxon>Incirrata</taxon>
        <taxon>Octopodidae</taxon>
        <taxon>Octopus</taxon>
    </lineage>
</organism>
<dbReference type="AlphaFoldDB" id="A0AA36BB29"/>
<dbReference type="Proteomes" id="UP001162480">
    <property type="component" value="Chromosome 12"/>
</dbReference>
<evidence type="ECO:0000313" key="2">
    <source>
        <dbReference type="Proteomes" id="UP001162480"/>
    </source>
</evidence>
<proteinExistence type="predicted"/>
<gene>
    <name evidence="1" type="ORF">OCTVUL_1B003210</name>
</gene>
<accession>A0AA36BB29</accession>
<name>A0AA36BB29_OCTVU</name>
<dbReference type="EMBL" id="OX597825">
    <property type="protein sequence ID" value="CAI9731170.1"/>
    <property type="molecule type" value="Genomic_DNA"/>
</dbReference>
<keyword evidence="2" id="KW-1185">Reference proteome</keyword>